<sequence>MKKTTALNYFGSQAALAKAAEVNPSAVSQWGDDVPNGSAYVLVRCHQALARLDRKEWLQQSKEQSL</sequence>
<dbReference type="InterPro" id="IPR010982">
    <property type="entry name" value="Lambda_DNA-bd_dom_sf"/>
</dbReference>
<reference evidence="1 2" key="1">
    <citation type="submission" date="2019-12" db="EMBL/GenBank/DDBJ databases">
        <title>Neisseriaceae gen. nov. sp. Genome sequencing and assembly.</title>
        <authorList>
            <person name="Liu Z."/>
            <person name="Li A."/>
        </authorList>
    </citation>
    <scope>NUCLEOTIDE SEQUENCE [LARGE SCALE GENOMIC DNA]</scope>
    <source>
        <strain evidence="1 2">B2N2-7</strain>
    </source>
</reference>
<dbReference type="Gene3D" id="1.10.260.40">
    <property type="entry name" value="lambda repressor-like DNA-binding domains"/>
    <property type="match status" value="1"/>
</dbReference>
<name>A0A845BPT8_9NEIS</name>
<dbReference type="Proteomes" id="UP000467214">
    <property type="component" value="Unassembled WGS sequence"/>
</dbReference>
<dbReference type="EMBL" id="WSSB01000008">
    <property type="protein sequence ID" value="MXR37244.1"/>
    <property type="molecule type" value="Genomic_DNA"/>
</dbReference>
<organism evidence="1 2">
    <name type="scientific">Craterilacuibacter sinensis</name>
    <dbReference type="NCBI Taxonomy" id="2686017"/>
    <lineage>
        <taxon>Bacteria</taxon>
        <taxon>Pseudomonadati</taxon>
        <taxon>Pseudomonadota</taxon>
        <taxon>Betaproteobacteria</taxon>
        <taxon>Neisseriales</taxon>
        <taxon>Neisseriaceae</taxon>
        <taxon>Craterilacuibacter</taxon>
    </lineage>
</organism>
<keyword evidence="2" id="KW-1185">Reference proteome</keyword>
<dbReference type="RefSeq" id="WP_160796735.1">
    <property type="nucleotide sequence ID" value="NZ_WSSB01000008.1"/>
</dbReference>
<proteinExistence type="predicted"/>
<dbReference type="SUPFAM" id="SSF47413">
    <property type="entry name" value="lambda repressor-like DNA-binding domains"/>
    <property type="match status" value="1"/>
</dbReference>
<protein>
    <submittedName>
        <fullName evidence="1">Cro/Cl family transcriptional regulator</fullName>
    </submittedName>
</protein>
<dbReference type="GO" id="GO:0003677">
    <property type="term" value="F:DNA binding"/>
    <property type="evidence" value="ECO:0007669"/>
    <property type="project" value="InterPro"/>
</dbReference>
<accession>A0A845BPT8</accession>
<evidence type="ECO:0000313" key="1">
    <source>
        <dbReference type="EMBL" id="MXR37244.1"/>
    </source>
</evidence>
<gene>
    <name evidence="1" type="ORF">GQF02_09695</name>
</gene>
<dbReference type="AlphaFoldDB" id="A0A845BPT8"/>
<dbReference type="Pfam" id="PF14549">
    <property type="entry name" value="P22_Cro"/>
    <property type="match status" value="1"/>
</dbReference>
<evidence type="ECO:0000313" key="2">
    <source>
        <dbReference type="Proteomes" id="UP000467214"/>
    </source>
</evidence>
<comment type="caution">
    <text evidence="1">The sequence shown here is derived from an EMBL/GenBank/DDBJ whole genome shotgun (WGS) entry which is preliminary data.</text>
</comment>